<dbReference type="Pfam" id="PF20258">
    <property type="entry name" value="tRNA_Me_trans_C"/>
    <property type="match status" value="1"/>
</dbReference>
<evidence type="ECO:0000256" key="11">
    <source>
        <dbReference type="ARBA" id="ARBA00049564"/>
    </source>
</evidence>
<evidence type="ECO:0000256" key="7">
    <source>
        <dbReference type="ARBA" id="ARBA00022741"/>
    </source>
</evidence>
<dbReference type="Proteomes" id="UP000235392">
    <property type="component" value="Unassembled WGS sequence"/>
</dbReference>
<dbReference type="GO" id="GO:0002143">
    <property type="term" value="P:tRNA wobble position uridine thiolation"/>
    <property type="evidence" value="ECO:0007669"/>
    <property type="project" value="TreeGrafter"/>
</dbReference>
<evidence type="ECO:0000256" key="9">
    <source>
        <dbReference type="ARBA" id="ARBA00022884"/>
    </source>
</evidence>
<dbReference type="InterPro" id="IPR004506">
    <property type="entry name" value="MnmA-like"/>
</dbReference>
<dbReference type="Pfam" id="PF20259">
    <property type="entry name" value="tRNA_Me_trans_M"/>
    <property type="match status" value="1"/>
</dbReference>
<protein>
    <recommendedName>
        <fullName evidence="3">tRNA-5-taurinomethyluridine 2-sulfurtransferase</fullName>
        <ecNumber evidence="3">2.8.1.14</ecNumber>
    </recommendedName>
</protein>
<proteinExistence type="inferred from homology"/>
<dbReference type="InterPro" id="IPR023382">
    <property type="entry name" value="MnmA-like_central_sf"/>
</dbReference>
<gene>
    <name evidence="14" type="ORF">PCANC_08355</name>
    <name evidence="15" type="ORF">PCASD_00939</name>
</gene>
<feature type="domain" description="tRNA-specific 2-thiouridylase MnmA-like central" evidence="13">
    <location>
        <begin position="231"/>
        <end position="291"/>
    </location>
</feature>
<dbReference type="CDD" id="cd01998">
    <property type="entry name" value="MnmA_TRMU-like"/>
    <property type="match status" value="1"/>
</dbReference>
<dbReference type="Proteomes" id="UP000235388">
    <property type="component" value="Unassembled WGS sequence"/>
</dbReference>
<evidence type="ECO:0000256" key="3">
    <source>
        <dbReference type="ARBA" id="ARBA00011953"/>
    </source>
</evidence>
<evidence type="ECO:0000256" key="10">
    <source>
        <dbReference type="ARBA" id="ARBA00023157"/>
    </source>
</evidence>
<sequence length="401" mass="45134">MAKTTRTAFSKTIYLGMSGGVDSSVAAHLLIKSGYPASKIKPVFVRSWADEDATMDGHPPDSRIKTNCQWRKDWNDVLHVCRQLSIGSPQLIDLSKEYWNRVWDPCLAVWDSGGTPNTDVMCNRYIKFGVLARRVFEKDPNSLLATGHYARLEYQPRLKLLSAADKRKDQSYYLSTTSAEILRRTLFPLGALTKAEVRSIARDLGFVNAQKKESMGVCFVEPSIRKGHFNTFLAEHLHQRPGDIVSKDGRILGTHQGLWSYTIGQRCPIPSQSAKMFVSGKDIKKNQIVVVPSHQHDDLYSKIIHCQDFRWIQPDFITQPAREGISAKIRTGNINPIPCFLETCNFEGSEIRIELAQPEHGVAEGQVLVLQRDEEVLGGGIIRVAYRNAIHEQEALSTTQQ</sequence>
<reference evidence="16 17" key="1">
    <citation type="submission" date="2017-11" db="EMBL/GenBank/DDBJ databases">
        <title>De novo assembly and phasing of dikaryotic genomes from two isolates of Puccinia coronata f. sp. avenae, the causal agent of oat crown rust.</title>
        <authorList>
            <person name="Miller M.E."/>
            <person name="Zhang Y."/>
            <person name="Omidvar V."/>
            <person name="Sperschneider J."/>
            <person name="Schwessinger B."/>
            <person name="Raley C."/>
            <person name="Palmer J.M."/>
            <person name="Garnica D."/>
            <person name="Upadhyaya N."/>
            <person name="Rathjen J."/>
            <person name="Taylor J.M."/>
            <person name="Park R.F."/>
            <person name="Dodds P.N."/>
            <person name="Hirsch C.D."/>
            <person name="Kianian S.F."/>
            <person name="Figueroa M."/>
        </authorList>
    </citation>
    <scope>NUCLEOTIDE SEQUENCE [LARGE SCALE GENOMIC DNA]</scope>
    <source>
        <strain evidence="14">12NC29</strain>
        <strain evidence="15">12SD80</strain>
    </source>
</reference>
<accession>A0A2N5T4L8</accession>
<dbReference type="GO" id="GO:0016783">
    <property type="term" value="F:sulfurtransferase activity"/>
    <property type="evidence" value="ECO:0007669"/>
    <property type="project" value="InterPro"/>
</dbReference>
<dbReference type="SUPFAM" id="SSF52402">
    <property type="entry name" value="Adenine nucleotide alpha hydrolases-like"/>
    <property type="match status" value="1"/>
</dbReference>
<evidence type="ECO:0000256" key="8">
    <source>
        <dbReference type="ARBA" id="ARBA00022840"/>
    </source>
</evidence>
<dbReference type="AlphaFoldDB" id="A0A2N5T4L8"/>
<dbReference type="GO" id="GO:0005739">
    <property type="term" value="C:mitochondrion"/>
    <property type="evidence" value="ECO:0007669"/>
    <property type="project" value="TreeGrafter"/>
</dbReference>
<keyword evidence="4" id="KW-0820">tRNA-binding</keyword>
<dbReference type="OrthoDB" id="3685at2759"/>
<keyword evidence="5" id="KW-0808">Transferase</keyword>
<dbReference type="PANTHER" id="PTHR11933:SF5">
    <property type="entry name" value="MITOCHONDRIAL TRNA-SPECIFIC 2-THIOURIDYLASE 1"/>
    <property type="match status" value="1"/>
</dbReference>
<comment type="catalytic activity">
    <reaction evidence="11">
        <text>5-taurinomethyluridine(34) in tRNA + S-sulfanyl-L-cysteinyl-[protein] + AH2 + ATP = 5-taurinomethyl-2-thiouridine(34) in tRNA + L-cysteinyl-[protein] + A + AMP + diphosphate + H(+)</text>
        <dbReference type="Rhea" id="RHEA:47040"/>
        <dbReference type="Rhea" id="RHEA-COMP:10131"/>
        <dbReference type="Rhea" id="RHEA-COMP:11726"/>
        <dbReference type="Rhea" id="RHEA-COMP:11732"/>
        <dbReference type="Rhea" id="RHEA-COMP:11733"/>
        <dbReference type="ChEBI" id="CHEBI:13193"/>
        <dbReference type="ChEBI" id="CHEBI:15378"/>
        <dbReference type="ChEBI" id="CHEBI:17499"/>
        <dbReference type="ChEBI" id="CHEBI:29950"/>
        <dbReference type="ChEBI" id="CHEBI:30616"/>
        <dbReference type="ChEBI" id="CHEBI:33019"/>
        <dbReference type="ChEBI" id="CHEBI:61963"/>
        <dbReference type="ChEBI" id="CHEBI:87171"/>
        <dbReference type="ChEBI" id="CHEBI:87172"/>
        <dbReference type="ChEBI" id="CHEBI:456215"/>
        <dbReference type="EC" id="2.8.1.14"/>
    </reaction>
</comment>
<keyword evidence="8" id="KW-0067">ATP-binding</keyword>
<keyword evidence="6" id="KW-0819">tRNA processing</keyword>
<organism evidence="14 16">
    <name type="scientific">Puccinia coronata f. sp. avenae</name>
    <dbReference type="NCBI Taxonomy" id="200324"/>
    <lineage>
        <taxon>Eukaryota</taxon>
        <taxon>Fungi</taxon>
        <taxon>Dikarya</taxon>
        <taxon>Basidiomycota</taxon>
        <taxon>Pucciniomycotina</taxon>
        <taxon>Pucciniomycetes</taxon>
        <taxon>Pucciniales</taxon>
        <taxon>Pucciniaceae</taxon>
        <taxon>Puccinia</taxon>
    </lineage>
</organism>
<evidence type="ECO:0000259" key="12">
    <source>
        <dbReference type="Pfam" id="PF20258"/>
    </source>
</evidence>
<evidence type="ECO:0000256" key="1">
    <source>
        <dbReference type="ARBA" id="ARBA00003986"/>
    </source>
</evidence>
<feature type="domain" description="tRNA-specific 2-thiouridylase MnmA-like C-terminal" evidence="12">
    <location>
        <begin position="303"/>
        <end position="382"/>
    </location>
</feature>
<evidence type="ECO:0000313" key="15">
    <source>
        <dbReference type="EMBL" id="PLW51294.1"/>
    </source>
</evidence>
<dbReference type="STRING" id="200324.A0A2N5T4L8"/>
<comment type="similarity">
    <text evidence="2">Belongs to the MnmA/TRMU family.</text>
</comment>
<keyword evidence="7" id="KW-0547">Nucleotide-binding</keyword>
<keyword evidence="10" id="KW-1015">Disulfide bond</keyword>
<evidence type="ECO:0000256" key="5">
    <source>
        <dbReference type="ARBA" id="ARBA00022679"/>
    </source>
</evidence>
<evidence type="ECO:0000313" key="14">
    <source>
        <dbReference type="EMBL" id="PLW20437.1"/>
    </source>
</evidence>
<evidence type="ECO:0000313" key="17">
    <source>
        <dbReference type="Proteomes" id="UP000235392"/>
    </source>
</evidence>
<keyword evidence="16" id="KW-1185">Reference proteome</keyword>
<dbReference type="NCBIfam" id="NF001138">
    <property type="entry name" value="PRK00143.1"/>
    <property type="match status" value="1"/>
</dbReference>
<dbReference type="NCBIfam" id="TIGR00420">
    <property type="entry name" value="trmU"/>
    <property type="match status" value="1"/>
</dbReference>
<dbReference type="Gene3D" id="3.40.50.620">
    <property type="entry name" value="HUPs"/>
    <property type="match status" value="1"/>
</dbReference>
<keyword evidence="9" id="KW-0694">RNA-binding</keyword>
<dbReference type="Pfam" id="PF03054">
    <property type="entry name" value="tRNA_Me_trans"/>
    <property type="match status" value="1"/>
</dbReference>
<dbReference type="Gene3D" id="2.30.30.280">
    <property type="entry name" value="Adenine nucleotide alpha hydrolases-like domains"/>
    <property type="match status" value="1"/>
</dbReference>
<dbReference type="PANTHER" id="PTHR11933">
    <property type="entry name" value="TRNA 5-METHYLAMINOMETHYL-2-THIOURIDYLATE -METHYLTRANSFERASE"/>
    <property type="match status" value="1"/>
</dbReference>
<dbReference type="EMBL" id="PGCI01000006">
    <property type="protein sequence ID" value="PLW51294.1"/>
    <property type="molecule type" value="Genomic_DNA"/>
</dbReference>
<dbReference type="InterPro" id="IPR046884">
    <property type="entry name" value="MnmA-like_central"/>
</dbReference>
<name>A0A2N5T4L8_9BASI</name>
<evidence type="ECO:0000259" key="13">
    <source>
        <dbReference type="Pfam" id="PF20259"/>
    </source>
</evidence>
<evidence type="ECO:0000256" key="4">
    <source>
        <dbReference type="ARBA" id="ARBA00022555"/>
    </source>
</evidence>
<evidence type="ECO:0000256" key="2">
    <source>
        <dbReference type="ARBA" id="ARBA00006191"/>
    </source>
</evidence>
<dbReference type="InterPro" id="IPR014729">
    <property type="entry name" value="Rossmann-like_a/b/a_fold"/>
</dbReference>
<comment type="caution">
    <text evidence="14">The sequence shown here is derived from an EMBL/GenBank/DDBJ whole genome shotgun (WGS) entry which is preliminary data.</text>
</comment>
<dbReference type="InterPro" id="IPR046885">
    <property type="entry name" value="MnmA-like_C"/>
</dbReference>
<dbReference type="FunFam" id="2.30.30.280:FF:000001">
    <property type="entry name" value="tRNA-specific 2-thiouridylase MnmA"/>
    <property type="match status" value="1"/>
</dbReference>
<dbReference type="GO" id="GO:0000049">
    <property type="term" value="F:tRNA binding"/>
    <property type="evidence" value="ECO:0007669"/>
    <property type="project" value="UniProtKB-KW"/>
</dbReference>
<dbReference type="EMBL" id="PGCJ01000797">
    <property type="protein sequence ID" value="PLW20437.1"/>
    <property type="molecule type" value="Genomic_DNA"/>
</dbReference>
<dbReference type="GO" id="GO:0005524">
    <property type="term" value="F:ATP binding"/>
    <property type="evidence" value="ECO:0007669"/>
    <property type="project" value="UniProtKB-KW"/>
</dbReference>
<evidence type="ECO:0000256" key="6">
    <source>
        <dbReference type="ARBA" id="ARBA00022694"/>
    </source>
</evidence>
<dbReference type="Gene3D" id="2.40.30.10">
    <property type="entry name" value="Translation factors"/>
    <property type="match status" value="1"/>
</dbReference>
<comment type="function">
    <text evidence="1">Catalyzes the 2-thiolation of uridine at the wobble position (U34) of mitochondrial tRNA(Lys), tRNA(Glu) and tRNA(Gln). Required for the formation of 5-taurinomethyl-2-thiouridine (tm5s2U) of mitochondrial tRNA(Lys), tRNA(Glu), and tRNA(Gln) at the wobble position. ATP is required to activate the C2 atom of the wobble base.</text>
</comment>
<dbReference type="EC" id="2.8.1.14" evidence="3"/>
<evidence type="ECO:0000313" key="16">
    <source>
        <dbReference type="Proteomes" id="UP000235388"/>
    </source>
</evidence>